<protein>
    <submittedName>
        <fullName evidence="1">Uncharacterized protein</fullName>
    </submittedName>
</protein>
<dbReference type="Proteomes" id="UP000821845">
    <property type="component" value="Chromosome 4"/>
</dbReference>
<keyword evidence="2" id="KW-1185">Reference proteome</keyword>
<gene>
    <name evidence="1" type="ORF">HPB50_007078</name>
</gene>
<evidence type="ECO:0000313" key="1">
    <source>
        <dbReference type="EMBL" id="KAH6932518.1"/>
    </source>
</evidence>
<accession>A0ACB7SCB1</accession>
<organism evidence="1 2">
    <name type="scientific">Hyalomma asiaticum</name>
    <name type="common">Tick</name>
    <dbReference type="NCBI Taxonomy" id="266040"/>
    <lineage>
        <taxon>Eukaryota</taxon>
        <taxon>Metazoa</taxon>
        <taxon>Ecdysozoa</taxon>
        <taxon>Arthropoda</taxon>
        <taxon>Chelicerata</taxon>
        <taxon>Arachnida</taxon>
        <taxon>Acari</taxon>
        <taxon>Parasitiformes</taxon>
        <taxon>Ixodida</taxon>
        <taxon>Ixodoidea</taxon>
        <taxon>Ixodidae</taxon>
        <taxon>Hyalomminae</taxon>
        <taxon>Hyalomma</taxon>
    </lineage>
</organism>
<sequence>MCSDVADGEGEASSSHESAAGTTSTTSASGDQQPTPGSSSSKPSDGELGRLDQGSGLDWELRFRAAGAGVCLVLFTLFMISEYYGIIGTVRTQEYTTDAVWYNLKKEGGLPIDAMEPALYHWVVTCQTPECIMQRRWFVYMIKKQVDPCWETNAFVCDGTPLPTMEEPIPMASLAPCHRTPPTDANDTSGDVASSSPIPTIKGGDLLLHTTAVAIQQQPYPTDEELHGACLKYLSEKDDGVDSVRQFVAQFGLDLGSMDADWNGDLMYTMTELSFGYGVHSLLAMGATFSLVADPARPFTVKMDISSTASELFTRWEKVAEEKWKPYYKDCLKVYGLMVNDTDVEELIADLIAQDKKNLWLASIRQHGRTDYDLRDGVNTTQAVVSVAAAALSGQDRRMSSRKVIAWHLLRSLMGHKEQCLGAFKTALNTGGATPALATPQEVCKHHLAFTKTIRGEAIRLIEGPSAMPIARILDITLMMARLQQTAAAIVRGPVGLRLISADGSEVASMTFPKSAEALSSKAPRFFAGVDTIPQGGFVADWLRRLRAWQVLPPLFQAHLDILAETVNETKFARQLFEPPYYYDDGLVAYNYAVLGQASAAL</sequence>
<dbReference type="EMBL" id="CM023484">
    <property type="protein sequence ID" value="KAH6932518.1"/>
    <property type="molecule type" value="Genomic_DNA"/>
</dbReference>
<name>A0ACB7SCB1_HYAAI</name>
<proteinExistence type="predicted"/>
<reference evidence="1" key="1">
    <citation type="submission" date="2020-05" db="EMBL/GenBank/DDBJ databases">
        <title>Large-scale comparative analyses of tick genomes elucidate their genetic diversity and vector capacities.</title>
        <authorList>
            <person name="Jia N."/>
            <person name="Wang J."/>
            <person name="Shi W."/>
            <person name="Du L."/>
            <person name="Sun Y."/>
            <person name="Zhan W."/>
            <person name="Jiang J."/>
            <person name="Wang Q."/>
            <person name="Zhang B."/>
            <person name="Ji P."/>
            <person name="Sakyi L.B."/>
            <person name="Cui X."/>
            <person name="Yuan T."/>
            <person name="Jiang B."/>
            <person name="Yang W."/>
            <person name="Lam T.T.-Y."/>
            <person name="Chang Q."/>
            <person name="Ding S."/>
            <person name="Wang X."/>
            <person name="Zhu J."/>
            <person name="Ruan X."/>
            <person name="Zhao L."/>
            <person name="Wei J."/>
            <person name="Que T."/>
            <person name="Du C."/>
            <person name="Cheng J."/>
            <person name="Dai P."/>
            <person name="Han X."/>
            <person name="Huang E."/>
            <person name="Gao Y."/>
            <person name="Liu J."/>
            <person name="Shao H."/>
            <person name="Ye R."/>
            <person name="Li L."/>
            <person name="Wei W."/>
            <person name="Wang X."/>
            <person name="Wang C."/>
            <person name="Yang T."/>
            <person name="Huo Q."/>
            <person name="Li W."/>
            <person name="Guo W."/>
            <person name="Chen H."/>
            <person name="Zhou L."/>
            <person name="Ni X."/>
            <person name="Tian J."/>
            <person name="Zhou Y."/>
            <person name="Sheng Y."/>
            <person name="Liu T."/>
            <person name="Pan Y."/>
            <person name="Xia L."/>
            <person name="Li J."/>
            <person name="Zhao F."/>
            <person name="Cao W."/>
        </authorList>
    </citation>
    <scope>NUCLEOTIDE SEQUENCE</scope>
    <source>
        <strain evidence="1">Hyas-2018</strain>
    </source>
</reference>
<evidence type="ECO:0000313" key="2">
    <source>
        <dbReference type="Proteomes" id="UP000821845"/>
    </source>
</evidence>
<comment type="caution">
    <text evidence="1">The sequence shown here is derived from an EMBL/GenBank/DDBJ whole genome shotgun (WGS) entry which is preliminary data.</text>
</comment>